<protein>
    <recommendedName>
        <fullName evidence="3">Essential protein Yae1 N-terminal domain-containing protein</fullName>
    </recommendedName>
</protein>
<evidence type="ECO:0000256" key="2">
    <source>
        <dbReference type="SAM" id="Coils"/>
    </source>
</evidence>
<dbReference type="RefSeq" id="XP_064771463.1">
    <property type="nucleotide sequence ID" value="XM_064913979.1"/>
</dbReference>
<dbReference type="InterPro" id="IPR019191">
    <property type="entry name" value="Essential_protein_Yae1_N"/>
</dbReference>
<comment type="similarity">
    <text evidence="1">Belongs to the LTO1 family.</text>
</comment>
<proteinExistence type="inferred from homology"/>
<dbReference type="PANTHER" id="PTHR28532:SF1">
    <property type="entry name" value="ORAL CANCER OVEREXPRESSED 1"/>
    <property type="match status" value="1"/>
</dbReference>
<name>A0ABR1FEZ3_9ASCO</name>
<dbReference type="GeneID" id="90039491"/>
<dbReference type="InterPro" id="IPR052436">
    <property type="entry name" value="LTO1_adapter"/>
</dbReference>
<accession>A0ABR1FEZ3</accession>
<gene>
    <name evidence="4" type="ORF">BZA70DRAFT_287734</name>
</gene>
<dbReference type="Pfam" id="PF09811">
    <property type="entry name" value="Yae1_N"/>
    <property type="match status" value="1"/>
</dbReference>
<dbReference type="Proteomes" id="UP001498771">
    <property type="component" value="Unassembled WGS sequence"/>
</dbReference>
<feature type="domain" description="Essential protein Yae1 N-terminal" evidence="3">
    <location>
        <begin position="20"/>
        <end position="58"/>
    </location>
</feature>
<organism evidence="4 5">
    <name type="scientific">Myxozyma melibiosi</name>
    <dbReference type="NCBI Taxonomy" id="54550"/>
    <lineage>
        <taxon>Eukaryota</taxon>
        <taxon>Fungi</taxon>
        <taxon>Dikarya</taxon>
        <taxon>Ascomycota</taxon>
        <taxon>Saccharomycotina</taxon>
        <taxon>Lipomycetes</taxon>
        <taxon>Lipomycetales</taxon>
        <taxon>Lipomycetaceae</taxon>
        <taxon>Myxozyma</taxon>
    </lineage>
</organism>
<comment type="caution">
    <text evidence="4">The sequence shown here is derived from an EMBL/GenBank/DDBJ whole genome shotgun (WGS) entry which is preliminary data.</text>
</comment>
<reference evidence="4 5" key="1">
    <citation type="submission" date="2024-03" db="EMBL/GenBank/DDBJ databases">
        <title>Genome-scale model development and genomic sequencing of the oleaginous clade Lipomyces.</title>
        <authorList>
            <consortium name="Lawrence Berkeley National Laboratory"/>
            <person name="Czajka J.J."/>
            <person name="Han Y."/>
            <person name="Kim J."/>
            <person name="Mondo S.J."/>
            <person name="Hofstad B.A."/>
            <person name="Robles A."/>
            <person name="Haridas S."/>
            <person name="Riley R."/>
            <person name="LaButti K."/>
            <person name="Pangilinan J."/>
            <person name="Andreopoulos W."/>
            <person name="Lipzen A."/>
            <person name="Yan J."/>
            <person name="Wang M."/>
            <person name="Ng V."/>
            <person name="Grigoriev I.V."/>
            <person name="Spatafora J.W."/>
            <person name="Magnuson J.K."/>
            <person name="Baker S.E."/>
            <person name="Pomraning K.R."/>
        </authorList>
    </citation>
    <scope>NUCLEOTIDE SEQUENCE [LARGE SCALE GENOMIC DNA]</scope>
    <source>
        <strain evidence="4 5">Phaff 52-87</strain>
    </source>
</reference>
<keyword evidence="2" id="KW-0175">Coiled coil</keyword>
<evidence type="ECO:0000313" key="5">
    <source>
        <dbReference type="Proteomes" id="UP001498771"/>
    </source>
</evidence>
<keyword evidence="5" id="KW-1185">Reference proteome</keyword>
<dbReference type="EMBL" id="JBBJBU010000001">
    <property type="protein sequence ID" value="KAK7208430.1"/>
    <property type="molecule type" value="Genomic_DNA"/>
</dbReference>
<feature type="coiled-coil region" evidence="2">
    <location>
        <begin position="117"/>
        <end position="144"/>
    </location>
</feature>
<evidence type="ECO:0000256" key="1">
    <source>
        <dbReference type="ARBA" id="ARBA00038090"/>
    </source>
</evidence>
<dbReference type="PANTHER" id="PTHR28532">
    <property type="entry name" value="GEO13458P1"/>
    <property type="match status" value="1"/>
</dbReference>
<evidence type="ECO:0000259" key="3">
    <source>
        <dbReference type="Pfam" id="PF09811"/>
    </source>
</evidence>
<sequence length="209" mass="22729">MDDDLFDSLLNLESDFYQEGYNEGFADGVRSGTSEGMQFGLQTGFHRFLSVGIISGRCEIWKHAKPPLTARSAPTSSPAASSSETIEVMSIGPPETGGARATKQLQVLTDLVTDIPIVNTEEAVEEFENRLKRAKARAKVVQRMLKDSVPLSYEEEVVKVGGRGARGEETIEDATTGFELVDVDAIESSSTHNHPVQLADRAALEIEIT</sequence>
<evidence type="ECO:0000313" key="4">
    <source>
        <dbReference type="EMBL" id="KAK7208430.1"/>
    </source>
</evidence>